<evidence type="ECO:0000256" key="7">
    <source>
        <dbReference type="SAM" id="Phobius"/>
    </source>
</evidence>
<keyword evidence="2" id="KW-1003">Cell membrane</keyword>
<evidence type="ECO:0000313" key="11">
    <source>
        <dbReference type="Proteomes" id="UP000509448"/>
    </source>
</evidence>
<organism evidence="10 11">
    <name type="scientific">Conexivisphaera calida</name>
    <dbReference type="NCBI Taxonomy" id="1874277"/>
    <lineage>
        <taxon>Archaea</taxon>
        <taxon>Nitrososphaerota</taxon>
        <taxon>Conexivisphaeria</taxon>
        <taxon>Conexivisphaerales</taxon>
        <taxon>Conexivisphaeraceae</taxon>
        <taxon>Conexivisphaera</taxon>
    </lineage>
</organism>
<dbReference type="GO" id="GO:0005886">
    <property type="term" value="C:plasma membrane"/>
    <property type="evidence" value="ECO:0007669"/>
    <property type="project" value="UniProtKB-SubCell"/>
</dbReference>
<dbReference type="KEGG" id="ccai:NAS2_1466"/>
<evidence type="ECO:0000259" key="8">
    <source>
        <dbReference type="Pfam" id="PF02687"/>
    </source>
</evidence>
<feature type="transmembrane region" description="Helical" evidence="7">
    <location>
        <begin position="310"/>
        <end position="339"/>
    </location>
</feature>
<evidence type="ECO:0000259" key="9">
    <source>
        <dbReference type="Pfam" id="PF12704"/>
    </source>
</evidence>
<proteinExistence type="inferred from homology"/>
<dbReference type="InterPro" id="IPR003838">
    <property type="entry name" value="ABC3_permease_C"/>
</dbReference>
<reference evidence="10 11" key="1">
    <citation type="journal article" date="2019" name="ISME J.">
        <title>Isolation and characterization of a thermophilic sulfur- and iron-reducing thaumarchaeote from a terrestrial acidic hot spring.</title>
        <authorList>
            <person name="Kato S."/>
            <person name="Itoh T."/>
            <person name="Yuki M."/>
            <person name="Nagamori M."/>
            <person name="Ohnishi M."/>
            <person name="Uematsu K."/>
            <person name="Suzuki K."/>
            <person name="Takashina T."/>
            <person name="Ohkuma M."/>
        </authorList>
    </citation>
    <scope>NUCLEOTIDE SEQUENCE [LARGE SCALE GENOMIC DNA]</scope>
    <source>
        <strain evidence="10 11">NAS-02</strain>
    </source>
</reference>
<dbReference type="Pfam" id="PF12704">
    <property type="entry name" value="MacB_PCD"/>
    <property type="match status" value="1"/>
</dbReference>
<dbReference type="PANTHER" id="PTHR30572:SF4">
    <property type="entry name" value="ABC TRANSPORTER PERMEASE YTRF"/>
    <property type="match status" value="1"/>
</dbReference>
<dbReference type="PANTHER" id="PTHR30572">
    <property type="entry name" value="MEMBRANE COMPONENT OF TRANSPORTER-RELATED"/>
    <property type="match status" value="1"/>
</dbReference>
<dbReference type="EMBL" id="AP018732">
    <property type="protein sequence ID" value="BBE42849.1"/>
    <property type="molecule type" value="Genomic_DNA"/>
</dbReference>
<comment type="similarity">
    <text evidence="6">Belongs to the ABC-4 integral membrane protein family.</text>
</comment>
<dbReference type="Proteomes" id="UP000509448">
    <property type="component" value="Chromosome"/>
</dbReference>
<evidence type="ECO:0000256" key="6">
    <source>
        <dbReference type="ARBA" id="ARBA00038076"/>
    </source>
</evidence>
<feature type="transmembrane region" description="Helical" evidence="7">
    <location>
        <begin position="258"/>
        <end position="289"/>
    </location>
</feature>
<dbReference type="InterPro" id="IPR025857">
    <property type="entry name" value="MacB_PCD"/>
</dbReference>
<feature type="transmembrane region" description="Helical" evidence="7">
    <location>
        <begin position="367"/>
        <end position="390"/>
    </location>
</feature>
<keyword evidence="11" id="KW-1185">Reference proteome</keyword>
<dbReference type="OrthoDB" id="11469at2157"/>
<name>A0A4P2VE20_9ARCH</name>
<protein>
    <submittedName>
        <fullName evidence="10">ABC transporter, permease protein</fullName>
    </submittedName>
</protein>
<feature type="domain" description="MacB-like periplasmic core" evidence="9">
    <location>
        <begin position="21"/>
        <end position="237"/>
    </location>
</feature>
<keyword evidence="4 7" id="KW-1133">Transmembrane helix</keyword>
<evidence type="ECO:0000256" key="2">
    <source>
        <dbReference type="ARBA" id="ARBA00022475"/>
    </source>
</evidence>
<keyword evidence="3 7" id="KW-0812">Transmembrane</keyword>
<dbReference type="AlphaFoldDB" id="A0A4P2VE20"/>
<comment type="subcellular location">
    <subcellularLocation>
        <location evidence="1">Cell membrane</location>
        <topology evidence="1">Multi-pass membrane protein</topology>
    </subcellularLocation>
</comment>
<dbReference type="Pfam" id="PF02687">
    <property type="entry name" value="FtsX"/>
    <property type="match status" value="1"/>
</dbReference>
<sequence>MNVLEAFTFALKALRDRKVRSALTIIGIMIGPAAIVGITSLTGGYGAQISSQLLKLGTNTILVTPSGSYTLTQKDVQIISSMPDVAGAYPFYDVPAYINTPAGRETVSVVAIDLQGLVKTLPGLQLQSGSLPPPTEAAEAVLGYYVANPQNSQMPKYTVGDVVHLNVITPQGTVSKSFLVSGVFQEVGPTFIANLDQSIFVPLAAGRALTGNSYYTGIMVYVSSSSAINATETRIKDVYGDNVQALSTQMGISVANSIIGFLNMLLVSAAGVSLLVAFVGVTTTMYTSVVERTREIGVLKALGFSNGEVVYMFLAESMVMGLLGGLAGLALGVGVAYALTDLVPTMGRGFGGPGGSSGFSLGHVSPAFSPTTMALTLVLSVVIGLVAGLIPAYRAAKMDPVVALRYE</sequence>
<evidence type="ECO:0000256" key="1">
    <source>
        <dbReference type="ARBA" id="ARBA00004651"/>
    </source>
</evidence>
<dbReference type="InterPro" id="IPR050250">
    <property type="entry name" value="Macrolide_Exporter_MacB"/>
</dbReference>
<feature type="domain" description="ABC3 transporter permease C-terminal" evidence="8">
    <location>
        <begin position="268"/>
        <end position="400"/>
    </location>
</feature>
<gene>
    <name evidence="10" type="ORF">NAS2_1466</name>
</gene>
<dbReference type="GO" id="GO:0022857">
    <property type="term" value="F:transmembrane transporter activity"/>
    <property type="evidence" value="ECO:0007669"/>
    <property type="project" value="TreeGrafter"/>
</dbReference>
<accession>A0A4P2VE20</accession>
<evidence type="ECO:0000256" key="5">
    <source>
        <dbReference type="ARBA" id="ARBA00023136"/>
    </source>
</evidence>
<evidence type="ECO:0000313" key="10">
    <source>
        <dbReference type="EMBL" id="BBE42849.1"/>
    </source>
</evidence>
<keyword evidence="5 7" id="KW-0472">Membrane</keyword>
<evidence type="ECO:0000256" key="4">
    <source>
        <dbReference type="ARBA" id="ARBA00022989"/>
    </source>
</evidence>
<evidence type="ECO:0000256" key="3">
    <source>
        <dbReference type="ARBA" id="ARBA00022692"/>
    </source>
</evidence>
<feature type="transmembrane region" description="Helical" evidence="7">
    <location>
        <begin position="21"/>
        <end position="45"/>
    </location>
</feature>